<feature type="compositionally biased region" description="Basic and acidic residues" evidence="1">
    <location>
        <begin position="599"/>
        <end position="614"/>
    </location>
</feature>
<dbReference type="InterPro" id="IPR006149">
    <property type="entry name" value="EB_dom"/>
</dbReference>
<dbReference type="EMBL" id="CAJEWN010000048">
    <property type="protein sequence ID" value="CAD2151396.1"/>
    <property type="molecule type" value="Genomic_DNA"/>
</dbReference>
<dbReference type="PANTHER" id="PTHR45985:SF3">
    <property type="entry name" value="CHITIN DEACETYLASE-LIKE 4"/>
    <property type="match status" value="1"/>
</dbReference>
<dbReference type="PANTHER" id="PTHR45985">
    <property type="match status" value="1"/>
</dbReference>
<sequence>MTRLHFVTLILLASQHSINCNNPLNCNPNSESLFVEDPTDRQAFFSCKPYVNYPSIGFWSRHYCPNDMHFEYSSQQCTTDSLPPNTVREANDLLQLAILNGSCAHGEQCIGGTVCDPVQQRCLCPYGTVALLENLFCAKLIPPVGTTLQQQFSYGGQYYSSQVPLSSQGTSTSSPLNSLVGSYCDQEGTCDGGSICVNSVCVCPSKTKNNGNNCTTSLSNFSNIPSSTSGQQQLTKELFGQKTFFRAKLSEQCNEYLGLFCADQSSLCFNGYCQCIPPMIEQQGQCQMPPTREAGPGELCNSGQVCVGGSVCNQQVPLCVCPKGTELVKGRCVERNFERASKEEKIEDKLSSSSTESTYSNQIKLRPSKIEAKVGEKCSLNADCASGAYCNGNTQPPTCQCLSTHISVHDHCEKGLLLICSLTLFLFFLVIYPGQKGCETDLQCSAGYAGARCLNGHCVCPPGSSALEQTCIPAIAWPGEACNISHLIPVCSADSYCFEGFCVCNPPLSLFQKQCINLKKNFEEENKYKKNVRIKGNKRRLHLEEFGGNFDDKKLVKNEVLRNKVEEKNGKNLSKNLLKNSKNFLKRIFKKSKRRKRKLKEEKEQQQKQNEKKGKTVPKNVRMPLAGHLCVNNECTAGAKCQNGICTCLEGYNLFHGECLPPRASLSGTNTFHEHSLLFSPNFPLMDSSTFEIKYKERKDDLSEEDPLPTKTVVAGAPCRLSLECPYRTECLRGVCRCKQGETIINGVCRKAIHEVLPGGRCDTQNGVDCIGESHCFYGICVCLYGLVITGQECANSSLMKAVRPGGRCILGQRCTGRSRCVRSICQCPQGQKADISGDKGCISPSITETNLSKPKKYETKMDDENQEIEEEDDQKLPKFVYTIPAALAAAGERGKYNQILTANQMSINLMDSKTLRSLFAPLLKHSLRRESGEEETRSFGGCKGTNCHPHSFPKFISPPKSSASSILAVGPPSHLDTFNSKNLPESTSSTSPFGIPGTHCSVSTNGQSTSCSGGAICLGGICVCRPGFRPLNGLCQISKVELGERCFINEQCKNNGFCINGICHCRNDQQNIKPDEHLNKQINFFHSRKCANRLLASVGDDCTKGQKCGFNSICGKYSGVCECPIGMERNEGICIAAKRPRGTQCFSSSDCNFHAFCDNGFCICLAAYYPIGGNCLPPALAVGEDPRAYIDPDLLALILKQGGNKVNDEQMERQNIEGKNRDDVELSEKWKREVPKPFESVKLGKKIFSNKMY</sequence>
<feature type="domain" description="EGF-like" evidence="3">
    <location>
        <begin position="377"/>
        <end position="413"/>
    </location>
</feature>
<protein>
    <recommendedName>
        <fullName evidence="3">EGF-like domain-containing protein</fullName>
    </recommendedName>
</protein>
<gene>
    <name evidence="4" type="ORF">MENT_LOCUS10375</name>
</gene>
<dbReference type="InterPro" id="IPR000742">
    <property type="entry name" value="EGF"/>
</dbReference>
<feature type="signal peptide" evidence="2">
    <location>
        <begin position="1"/>
        <end position="20"/>
    </location>
</feature>
<comment type="caution">
    <text evidence="4">The sequence shown here is derived from an EMBL/GenBank/DDBJ whole genome shotgun (WGS) entry which is preliminary data.</text>
</comment>
<proteinExistence type="predicted"/>
<feature type="chain" id="PRO_5028285887" description="EGF-like domain-containing protein" evidence="2">
    <location>
        <begin position="21"/>
        <end position="1254"/>
    </location>
</feature>
<evidence type="ECO:0000313" key="4">
    <source>
        <dbReference type="EMBL" id="CAD2151396.1"/>
    </source>
</evidence>
<evidence type="ECO:0000313" key="5">
    <source>
        <dbReference type="Proteomes" id="UP000580250"/>
    </source>
</evidence>
<organism evidence="4 5">
    <name type="scientific">Meloidogyne enterolobii</name>
    <name type="common">Root-knot nematode worm</name>
    <name type="synonym">Meloidogyne mayaguensis</name>
    <dbReference type="NCBI Taxonomy" id="390850"/>
    <lineage>
        <taxon>Eukaryota</taxon>
        <taxon>Metazoa</taxon>
        <taxon>Ecdysozoa</taxon>
        <taxon>Nematoda</taxon>
        <taxon>Chromadorea</taxon>
        <taxon>Rhabditida</taxon>
        <taxon>Tylenchina</taxon>
        <taxon>Tylenchomorpha</taxon>
        <taxon>Tylenchoidea</taxon>
        <taxon>Meloidogynidae</taxon>
        <taxon>Meloidogyninae</taxon>
        <taxon>Meloidogyne</taxon>
    </lineage>
</organism>
<feature type="domain" description="EGF-like" evidence="3">
    <location>
        <begin position="299"/>
        <end position="333"/>
    </location>
</feature>
<feature type="domain" description="EGF-like" evidence="3">
    <location>
        <begin position="437"/>
        <end position="472"/>
    </location>
</feature>
<evidence type="ECO:0000256" key="2">
    <source>
        <dbReference type="SAM" id="SignalP"/>
    </source>
</evidence>
<feature type="domain" description="EGF-like" evidence="3">
    <location>
        <begin position="1102"/>
        <end position="1136"/>
    </location>
</feature>
<dbReference type="SMART" id="SM00181">
    <property type="entry name" value="EGF"/>
    <property type="match status" value="8"/>
</dbReference>
<feature type="region of interest" description="Disordered" evidence="1">
    <location>
        <begin position="594"/>
        <end position="618"/>
    </location>
</feature>
<dbReference type="InterPro" id="IPR052740">
    <property type="entry name" value="CE4"/>
</dbReference>
<dbReference type="OrthoDB" id="504708at2759"/>
<dbReference type="Pfam" id="PF01683">
    <property type="entry name" value="EB"/>
    <property type="match status" value="2"/>
</dbReference>
<reference evidence="4 5" key="1">
    <citation type="submission" date="2020-08" db="EMBL/GenBank/DDBJ databases">
        <authorList>
            <person name="Koutsovoulos G."/>
            <person name="Danchin GJ E."/>
        </authorList>
    </citation>
    <scope>NUCLEOTIDE SEQUENCE [LARGE SCALE GENOMIC DNA]</scope>
</reference>
<feature type="domain" description="EGF-like" evidence="3">
    <location>
        <begin position="793"/>
        <end position="843"/>
    </location>
</feature>
<evidence type="ECO:0000259" key="3">
    <source>
        <dbReference type="SMART" id="SM00181"/>
    </source>
</evidence>
<accession>A0A6V7UAA3</accession>
<dbReference type="Proteomes" id="UP000580250">
    <property type="component" value="Unassembled WGS sequence"/>
</dbReference>
<dbReference type="AlphaFoldDB" id="A0A6V7UAA3"/>
<keyword evidence="2" id="KW-0732">Signal</keyword>
<name>A0A6V7UAA3_MELEN</name>
<evidence type="ECO:0000256" key="1">
    <source>
        <dbReference type="SAM" id="MobiDB-lite"/>
    </source>
</evidence>
<feature type="domain" description="EGF-like" evidence="3">
    <location>
        <begin position="481"/>
        <end position="516"/>
    </location>
</feature>
<feature type="domain" description="EGF-like" evidence="3">
    <location>
        <begin position="1000"/>
        <end position="1037"/>
    </location>
</feature>
<feature type="domain" description="EGF-like" evidence="3">
    <location>
        <begin position="629"/>
        <end position="660"/>
    </location>
</feature>